<evidence type="ECO:0008006" key="3">
    <source>
        <dbReference type="Google" id="ProtNLM"/>
    </source>
</evidence>
<evidence type="ECO:0000313" key="2">
    <source>
        <dbReference type="Proteomes" id="UP001529275"/>
    </source>
</evidence>
<dbReference type="Proteomes" id="UP001529275">
    <property type="component" value="Unassembled WGS sequence"/>
</dbReference>
<reference evidence="1 2" key="2">
    <citation type="submission" date="2023-06" db="EMBL/GenBank/DDBJ databases">
        <authorList>
            <person name="Zeman M."/>
            <person name="Kubasova T."/>
            <person name="Jahodarova E."/>
            <person name="Nykrynova M."/>
            <person name="Rychlik I."/>
        </authorList>
    </citation>
    <scope>NUCLEOTIDE SEQUENCE [LARGE SCALE GENOMIC DNA]</scope>
    <source>
        <strain evidence="1 2">ET341</strain>
    </source>
</reference>
<name>A0ABT7UI23_9FIRM</name>
<evidence type="ECO:0000313" key="1">
    <source>
        <dbReference type="EMBL" id="MDM8195794.1"/>
    </source>
</evidence>
<sequence>MSRIFITGDTHGSYDIQKLARKNFPEGKTLTKDDYMIICGDFGCVWGGVSWI</sequence>
<accession>A0ABT7UI23</accession>
<organism evidence="1 2">
    <name type="scientific">Massilimicrobiota timonensis</name>
    <dbReference type="NCBI Taxonomy" id="1776392"/>
    <lineage>
        <taxon>Bacteria</taxon>
        <taxon>Bacillati</taxon>
        <taxon>Bacillota</taxon>
        <taxon>Erysipelotrichia</taxon>
        <taxon>Erysipelotrichales</taxon>
        <taxon>Erysipelotrichaceae</taxon>
        <taxon>Massilimicrobiota</taxon>
    </lineage>
</organism>
<dbReference type="RefSeq" id="WP_289527619.1">
    <property type="nucleotide sequence ID" value="NZ_JAUDCK010000015.1"/>
</dbReference>
<gene>
    <name evidence="1" type="ORF">QUV98_05625</name>
</gene>
<comment type="caution">
    <text evidence="1">The sequence shown here is derived from an EMBL/GenBank/DDBJ whole genome shotgun (WGS) entry which is preliminary data.</text>
</comment>
<reference evidence="2" key="1">
    <citation type="submission" date="2023-06" db="EMBL/GenBank/DDBJ databases">
        <title>Identification and characterization of horizontal gene transfer across gut microbiota members of farm animals based on homology search.</title>
        <authorList>
            <person name="Zeman M."/>
            <person name="Kubasova T."/>
            <person name="Jahodarova E."/>
            <person name="Nykrynova M."/>
            <person name="Rychlik I."/>
        </authorList>
    </citation>
    <scope>NUCLEOTIDE SEQUENCE [LARGE SCALE GENOMIC DNA]</scope>
    <source>
        <strain evidence="2">ET341</strain>
    </source>
</reference>
<dbReference type="EMBL" id="JAUDCK010000015">
    <property type="protein sequence ID" value="MDM8195794.1"/>
    <property type="molecule type" value="Genomic_DNA"/>
</dbReference>
<keyword evidence="2" id="KW-1185">Reference proteome</keyword>
<proteinExistence type="predicted"/>
<protein>
    <recommendedName>
        <fullName evidence="3">Calcineurin-like phosphoesterase domain-containing protein</fullName>
    </recommendedName>
</protein>